<keyword evidence="2" id="KW-0442">Lipid degradation</keyword>
<reference evidence="6" key="1">
    <citation type="journal article" date="2019" name="Int. J. Syst. Evol. Microbiol.">
        <title>The Global Catalogue of Microorganisms (GCM) 10K type strain sequencing project: providing services to taxonomists for standard genome sequencing and annotation.</title>
        <authorList>
            <consortium name="The Broad Institute Genomics Platform"/>
            <consortium name="The Broad Institute Genome Sequencing Center for Infectious Disease"/>
            <person name="Wu L."/>
            <person name="Ma J."/>
        </authorList>
    </citation>
    <scope>NUCLEOTIDE SEQUENCE [LARGE SCALE GENOMIC DNA]</scope>
    <source>
        <strain evidence="6">KLKA75</strain>
    </source>
</reference>
<evidence type="ECO:0000256" key="2">
    <source>
        <dbReference type="ARBA" id="ARBA00022963"/>
    </source>
</evidence>
<keyword evidence="4" id="KW-0472">Membrane</keyword>
<organism evidence="5 6">
    <name type="scientific">Actinomadura gamaensis</name>
    <dbReference type="NCBI Taxonomy" id="1763541"/>
    <lineage>
        <taxon>Bacteria</taxon>
        <taxon>Bacillati</taxon>
        <taxon>Actinomycetota</taxon>
        <taxon>Actinomycetes</taxon>
        <taxon>Streptosporangiales</taxon>
        <taxon>Thermomonosporaceae</taxon>
        <taxon>Actinomadura</taxon>
    </lineage>
</organism>
<dbReference type="RefSeq" id="WP_378258957.1">
    <property type="nucleotide sequence ID" value="NZ_JBHSIT010000007.1"/>
</dbReference>
<keyword evidence="1" id="KW-0378">Hydrolase</keyword>
<evidence type="ECO:0000256" key="3">
    <source>
        <dbReference type="ARBA" id="ARBA00023098"/>
    </source>
</evidence>
<evidence type="ECO:0000313" key="5">
    <source>
        <dbReference type="EMBL" id="MFC4910533.1"/>
    </source>
</evidence>
<keyword evidence="3" id="KW-0443">Lipid metabolism</keyword>
<keyword evidence="6" id="KW-1185">Reference proteome</keyword>
<gene>
    <name evidence="5" type="ORF">ACFPCY_24680</name>
</gene>
<name>A0ABV9U240_9ACTN</name>
<evidence type="ECO:0008006" key="7">
    <source>
        <dbReference type="Google" id="ProtNLM"/>
    </source>
</evidence>
<feature type="transmembrane region" description="Helical" evidence="4">
    <location>
        <begin position="29"/>
        <end position="49"/>
    </location>
</feature>
<sequence>MTADAGGPAVRPSPAVPERRRRRLRRRGFVWIGAAGALVVLAGTGLTWWTSDHARLPAPSGPAPVGRARLTFTENVPDGLGDSPTSPRQVAVTLLYPAVRSGPASPYAPGRLAGPVAADMHVPAFLLNQMVRPHLRDGASAASRTPLLVFLPGWSTPAQYYTSTLEDIASHGYAVAAVWPTDCSDFTVLGHRVVRQTRAGRDPTLSTPDPGAAVPVRRRVADYWLRDASTVIDRLLAAGSPWRAHLDPGRVGAFGNSFGGAVAAELTARDRRVRAAADLGGGPVEGIESAASVRGPIMLLRADDRARGFGSDQAERDRTAYAYSYSSAKPLYDFVLRGFLPETFVSDKAVLARRFARARGPSAHDTVTVPDRLLVSFFDHHLRGTPGPFPPPGTPG</sequence>
<keyword evidence="4" id="KW-1133">Transmembrane helix</keyword>
<dbReference type="PANTHER" id="PTHR10272:SF0">
    <property type="entry name" value="PLATELET-ACTIVATING FACTOR ACETYLHYDROLASE"/>
    <property type="match status" value="1"/>
</dbReference>
<dbReference type="InterPro" id="IPR029058">
    <property type="entry name" value="AB_hydrolase_fold"/>
</dbReference>
<proteinExistence type="predicted"/>
<evidence type="ECO:0000313" key="6">
    <source>
        <dbReference type="Proteomes" id="UP001595872"/>
    </source>
</evidence>
<evidence type="ECO:0000256" key="4">
    <source>
        <dbReference type="SAM" id="Phobius"/>
    </source>
</evidence>
<dbReference type="EMBL" id="JBHSIT010000007">
    <property type="protein sequence ID" value="MFC4910533.1"/>
    <property type="molecule type" value="Genomic_DNA"/>
</dbReference>
<dbReference type="Gene3D" id="3.40.50.1820">
    <property type="entry name" value="alpha/beta hydrolase"/>
    <property type="match status" value="1"/>
</dbReference>
<evidence type="ECO:0000256" key="1">
    <source>
        <dbReference type="ARBA" id="ARBA00022801"/>
    </source>
</evidence>
<comment type="caution">
    <text evidence="5">The sequence shown here is derived from an EMBL/GenBank/DDBJ whole genome shotgun (WGS) entry which is preliminary data.</text>
</comment>
<protein>
    <recommendedName>
        <fullName evidence="7">Alpha/beta hydrolase</fullName>
    </recommendedName>
</protein>
<dbReference type="PANTHER" id="PTHR10272">
    <property type="entry name" value="PLATELET-ACTIVATING FACTOR ACETYLHYDROLASE"/>
    <property type="match status" value="1"/>
</dbReference>
<accession>A0ABV9U240</accession>
<dbReference type="Proteomes" id="UP001595872">
    <property type="component" value="Unassembled WGS sequence"/>
</dbReference>
<keyword evidence="4" id="KW-0812">Transmembrane</keyword>
<dbReference type="SUPFAM" id="SSF53474">
    <property type="entry name" value="alpha/beta-Hydrolases"/>
    <property type="match status" value="1"/>
</dbReference>